<protein>
    <recommendedName>
        <fullName evidence="5">4-hydroxy-7-methoxy-3-oxo-3,4-dihydro-2H-1,4-benzoxazin-2-yl glucosidebeta-D-glucosidase</fullName>
    </recommendedName>
</protein>
<dbReference type="AlphaFoldDB" id="A0A426XN75"/>
<evidence type="ECO:0008006" key="5">
    <source>
        <dbReference type="Google" id="ProtNLM"/>
    </source>
</evidence>
<dbReference type="InterPro" id="IPR017853">
    <property type="entry name" value="GH"/>
</dbReference>
<feature type="non-terminal residue" evidence="3">
    <location>
        <position position="1"/>
    </location>
</feature>
<evidence type="ECO:0000313" key="4">
    <source>
        <dbReference type="Proteomes" id="UP000287651"/>
    </source>
</evidence>
<sequence>IEATQRTLDFNVGCLWCYRNGANTKGYFVWSFMDVFELITGYQSRFGLYFVNFDDENRPRKPKLSAQWYSSFLKQKKKADMRINMNDLDDNFHARY</sequence>
<comment type="similarity">
    <text evidence="1 2">Belongs to the glycosyl hydrolase 1 family.</text>
</comment>
<dbReference type="SUPFAM" id="SSF51445">
    <property type="entry name" value="(Trans)glycosidases"/>
    <property type="match status" value="1"/>
</dbReference>
<dbReference type="InterPro" id="IPR001360">
    <property type="entry name" value="Glyco_hydro_1"/>
</dbReference>
<dbReference type="Proteomes" id="UP000287651">
    <property type="component" value="Unassembled WGS sequence"/>
</dbReference>
<name>A0A426XN75_ENSVE</name>
<proteinExistence type="inferred from homology"/>
<dbReference type="GO" id="GO:0008422">
    <property type="term" value="F:beta-glucosidase activity"/>
    <property type="evidence" value="ECO:0007669"/>
    <property type="project" value="TreeGrafter"/>
</dbReference>
<reference evidence="3 4" key="1">
    <citation type="journal article" date="2014" name="Agronomy (Basel)">
        <title>A Draft Genome Sequence for Ensete ventricosum, the Drought-Tolerant Tree Against Hunger.</title>
        <authorList>
            <person name="Harrison J."/>
            <person name="Moore K.A."/>
            <person name="Paszkiewicz K."/>
            <person name="Jones T."/>
            <person name="Grant M."/>
            <person name="Ambacheew D."/>
            <person name="Muzemil S."/>
            <person name="Studholme D.J."/>
        </authorList>
    </citation>
    <scope>NUCLEOTIDE SEQUENCE [LARGE SCALE GENOMIC DNA]</scope>
</reference>
<dbReference type="GO" id="GO:0005975">
    <property type="term" value="P:carbohydrate metabolic process"/>
    <property type="evidence" value="ECO:0007669"/>
    <property type="project" value="InterPro"/>
</dbReference>
<gene>
    <name evidence="3" type="ORF">B296_00058178</name>
</gene>
<dbReference type="PANTHER" id="PTHR10353:SF29">
    <property type="entry name" value="BETA-GLUCOSIDASE 11"/>
    <property type="match status" value="1"/>
</dbReference>
<evidence type="ECO:0000256" key="2">
    <source>
        <dbReference type="RuleBase" id="RU003690"/>
    </source>
</evidence>
<dbReference type="PRINTS" id="PR00131">
    <property type="entry name" value="GLHYDRLASE1"/>
</dbReference>
<dbReference type="Pfam" id="PF00232">
    <property type="entry name" value="Glyco_hydro_1"/>
    <property type="match status" value="1"/>
</dbReference>
<organism evidence="3 4">
    <name type="scientific">Ensete ventricosum</name>
    <name type="common">Abyssinian banana</name>
    <name type="synonym">Musa ensete</name>
    <dbReference type="NCBI Taxonomy" id="4639"/>
    <lineage>
        <taxon>Eukaryota</taxon>
        <taxon>Viridiplantae</taxon>
        <taxon>Streptophyta</taxon>
        <taxon>Embryophyta</taxon>
        <taxon>Tracheophyta</taxon>
        <taxon>Spermatophyta</taxon>
        <taxon>Magnoliopsida</taxon>
        <taxon>Liliopsida</taxon>
        <taxon>Zingiberales</taxon>
        <taxon>Musaceae</taxon>
        <taxon>Ensete</taxon>
    </lineage>
</organism>
<accession>A0A426XN75</accession>
<evidence type="ECO:0000313" key="3">
    <source>
        <dbReference type="EMBL" id="RRT40953.1"/>
    </source>
</evidence>
<comment type="caution">
    <text evidence="3">The sequence shown here is derived from an EMBL/GenBank/DDBJ whole genome shotgun (WGS) entry which is preliminary data.</text>
</comment>
<evidence type="ECO:0000256" key="1">
    <source>
        <dbReference type="ARBA" id="ARBA00010838"/>
    </source>
</evidence>
<dbReference type="PANTHER" id="PTHR10353">
    <property type="entry name" value="GLYCOSYL HYDROLASE"/>
    <property type="match status" value="1"/>
</dbReference>
<dbReference type="Gene3D" id="3.20.20.80">
    <property type="entry name" value="Glycosidases"/>
    <property type="match status" value="1"/>
</dbReference>
<dbReference type="EMBL" id="AMZH03018978">
    <property type="protein sequence ID" value="RRT40953.1"/>
    <property type="molecule type" value="Genomic_DNA"/>
</dbReference>